<evidence type="ECO:0000256" key="7">
    <source>
        <dbReference type="ARBA" id="ARBA00023136"/>
    </source>
</evidence>
<dbReference type="GO" id="GO:0016887">
    <property type="term" value="F:ATP hydrolysis activity"/>
    <property type="evidence" value="ECO:0007669"/>
    <property type="project" value="InterPro"/>
</dbReference>
<dbReference type="Pfam" id="PF00005">
    <property type="entry name" value="ABC_tran"/>
    <property type="match status" value="1"/>
</dbReference>
<dbReference type="InterPro" id="IPR003593">
    <property type="entry name" value="AAA+_ATPase"/>
</dbReference>
<dbReference type="InterPro" id="IPR045865">
    <property type="entry name" value="ACT-like_dom_sf"/>
</dbReference>
<dbReference type="GO" id="GO:0005524">
    <property type="term" value="F:ATP binding"/>
    <property type="evidence" value="ECO:0007669"/>
    <property type="project" value="UniProtKB-KW"/>
</dbReference>
<name>A0A401FNU1_9LACO</name>
<organism evidence="9 10">
    <name type="scientific">Lentilactobacillus kosonis</name>
    <dbReference type="NCBI Taxonomy" id="2810561"/>
    <lineage>
        <taxon>Bacteria</taxon>
        <taxon>Bacillati</taxon>
        <taxon>Bacillota</taxon>
        <taxon>Bacilli</taxon>
        <taxon>Lactobacillales</taxon>
        <taxon>Lactobacillaceae</taxon>
        <taxon>Lentilactobacillus</taxon>
    </lineage>
</organism>
<keyword evidence="5" id="KW-1278">Translocase</keyword>
<dbReference type="PROSITE" id="PS00211">
    <property type="entry name" value="ABC_TRANSPORTER_1"/>
    <property type="match status" value="1"/>
</dbReference>
<dbReference type="PANTHER" id="PTHR43166:SF30">
    <property type="entry name" value="METHIONINE IMPORT ATP-BINDING PROTEIN METN"/>
    <property type="match status" value="1"/>
</dbReference>
<dbReference type="Proteomes" id="UP000286974">
    <property type="component" value="Unassembled WGS sequence"/>
</dbReference>
<dbReference type="EMBL" id="BEXA01000004">
    <property type="protein sequence ID" value="GAY73881.1"/>
    <property type="molecule type" value="Genomic_DNA"/>
</dbReference>
<keyword evidence="2" id="KW-1003">Cell membrane</keyword>
<dbReference type="SUPFAM" id="SSF52540">
    <property type="entry name" value="P-loop containing nucleoside triphosphate hydrolases"/>
    <property type="match status" value="1"/>
</dbReference>
<proteinExistence type="predicted"/>
<keyword evidence="1" id="KW-0813">Transport</keyword>
<evidence type="ECO:0000259" key="8">
    <source>
        <dbReference type="PROSITE" id="PS50893"/>
    </source>
</evidence>
<evidence type="ECO:0000256" key="2">
    <source>
        <dbReference type="ARBA" id="ARBA00022475"/>
    </source>
</evidence>
<dbReference type="RefSeq" id="WP_125008661.1">
    <property type="nucleotide sequence ID" value="NZ_BEXA01000004.1"/>
</dbReference>
<keyword evidence="7" id="KW-0472">Membrane</keyword>
<reference evidence="9 10" key="1">
    <citation type="submission" date="2017-11" db="EMBL/GenBank/DDBJ databases">
        <title>Draft Genome Sequence of Lactobacillus curieae NBRC 111893 isolated from Koso, a Japanese sugar-Vegetable Fermented Beverage.</title>
        <authorList>
            <person name="Chiou T.Y."/>
            <person name="Oshima K."/>
            <person name="Suda W."/>
            <person name="Hattori M."/>
            <person name="Takahashi T."/>
        </authorList>
    </citation>
    <scope>NUCLEOTIDE SEQUENCE [LARGE SCALE GENOMIC DNA]</scope>
    <source>
        <strain evidence="9 10">NBRC111893</strain>
    </source>
</reference>
<feature type="domain" description="ABC transporter" evidence="8">
    <location>
        <begin position="6"/>
        <end position="256"/>
    </location>
</feature>
<dbReference type="OrthoDB" id="9802264at2"/>
<evidence type="ECO:0000256" key="5">
    <source>
        <dbReference type="ARBA" id="ARBA00022967"/>
    </source>
</evidence>
<dbReference type="SMART" id="SM00930">
    <property type="entry name" value="NIL"/>
    <property type="match status" value="1"/>
</dbReference>
<keyword evidence="6" id="KW-0029">Amino-acid transport</keyword>
<dbReference type="Pfam" id="PF09383">
    <property type="entry name" value="NIL"/>
    <property type="match status" value="1"/>
</dbReference>
<dbReference type="Gene3D" id="3.40.50.300">
    <property type="entry name" value="P-loop containing nucleotide triphosphate hydrolases"/>
    <property type="match status" value="1"/>
</dbReference>
<dbReference type="AlphaFoldDB" id="A0A401FNU1"/>
<sequence length="374" mass="40921">MSETVIKLDNIDVFFDKGKEPDQIKAVKDVSLEVEKGDIYGVVGYSGAGKSTLVRVINLLQIPTNGTIEINGKIIFSKQDGKQATMLSTKELREERRGIGMIFQHFNLLEERTVIENVKFALRHSHLKEKEITDRAQELLDLVDLGERGDAYPTELSGGQQQRVAIARALANKPDILISDEATSALDPKNTTQILDLLAKLNKELGLTIVLITHEMDAVKKVANKVAVMSAGQIIERGSLLDIFTNSQSALTKELVGTEQNSQDALSILRQSQGSDAANTTVLKLTYEGNSTGDPIVTQLYAKFGVQTSIIYGNVELLRDTPVGTLYVVVTGDDESRQKAVEYLHTAGVQATEISLAEGSENNGLDYKCITKRS</sequence>
<dbReference type="SMART" id="SM00382">
    <property type="entry name" value="AAA"/>
    <property type="match status" value="1"/>
</dbReference>
<gene>
    <name evidence="9" type="ORF">NBRC111893_2027</name>
</gene>
<dbReference type="Gene3D" id="3.30.70.260">
    <property type="match status" value="1"/>
</dbReference>
<dbReference type="PANTHER" id="PTHR43166">
    <property type="entry name" value="AMINO ACID IMPORT ATP-BINDING PROTEIN"/>
    <property type="match status" value="1"/>
</dbReference>
<keyword evidence="3" id="KW-0547">Nucleotide-binding</keyword>
<dbReference type="InterPro" id="IPR050086">
    <property type="entry name" value="MetN_ABC_transporter-like"/>
</dbReference>
<dbReference type="InterPro" id="IPR027417">
    <property type="entry name" value="P-loop_NTPase"/>
</dbReference>
<evidence type="ECO:0000313" key="9">
    <source>
        <dbReference type="EMBL" id="GAY73881.1"/>
    </source>
</evidence>
<accession>A0A401FNU1</accession>
<dbReference type="GO" id="GO:0006865">
    <property type="term" value="P:amino acid transport"/>
    <property type="evidence" value="ECO:0007669"/>
    <property type="project" value="UniProtKB-KW"/>
</dbReference>
<dbReference type="PROSITE" id="PS50893">
    <property type="entry name" value="ABC_TRANSPORTER_2"/>
    <property type="match status" value="1"/>
</dbReference>
<keyword evidence="4 9" id="KW-0067">ATP-binding</keyword>
<dbReference type="SUPFAM" id="SSF55021">
    <property type="entry name" value="ACT-like"/>
    <property type="match status" value="1"/>
</dbReference>
<evidence type="ECO:0000256" key="3">
    <source>
        <dbReference type="ARBA" id="ARBA00022741"/>
    </source>
</evidence>
<dbReference type="InterPro" id="IPR003439">
    <property type="entry name" value="ABC_transporter-like_ATP-bd"/>
</dbReference>
<dbReference type="InterPro" id="IPR017871">
    <property type="entry name" value="ABC_transporter-like_CS"/>
</dbReference>
<protein>
    <submittedName>
        <fullName evidence="9">Methionine ABC transporter ATP-binding protein</fullName>
    </submittedName>
</protein>
<evidence type="ECO:0000313" key="10">
    <source>
        <dbReference type="Proteomes" id="UP000286974"/>
    </source>
</evidence>
<evidence type="ECO:0000256" key="4">
    <source>
        <dbReference type="ARBA" id="ARBA00022840"/>
    </source>
</evidence>
<evidence type="ECO:0000256" key="6">
    <source>
        <dbReference type="ARBA" id="ARBA00022970"/>
    </source>
</evidence>
<evidence type="ECO:0000256" key="1">
    <source>
        <dbReference type="ARBA" id="ARBA00022448"/>
    </source>
</evidence>
<comment type="caution">
    <text evidence="9">The sequence shown here is derived from an EMBL/GenBank/DDBJ whole genome shotgun (WGS) entry which is preliminary data.</text>
</comment>
<dbReference type="STRING" id="1138822.PL11_000220"/>
<keyword evidence="10" id="KW-1185">Reference proteome</keyword>
<dbReference type="InterPro" id="IPR018449">
    <property type="entry name" value="NIL_domain"/>
</dbReference>